<evidence type="ECO:0000313" key="2">
    <source>
        <dbReference type="EMBL" id="OHT25452.1"/>
    </source>
</evidence>
<evidence type="ECO:0000256" key="1">
    <source>
        <dbReference type="SAM" id="Phobius"/>
    </source>
</evidence>
<protein>
    <submittedName>
        <fullName evidence="2">Uncharacterized protein</fullName>
    </submittedName>
</protein>
<dbReference type="AlphaFoldDB" id="A0A1S1HUB8"/>
<organism evidence="2 3">
    <name type="scientific">Providencia stuartii</name>
    <dbReference type="NCBI Taxonomy" id="588"/>
    <lineage>
        <taxon>Bacteria</taxon>
        <taxon>Pseudomonadati</taxon>
        <taxon>Pseudomonadota</taxon>
        <taxon>Gammaproteobacteria</taxon>
        <taxon>Enterobacterales</taxon>
        <taxon>Morganellaceae</taxon>
        <taxon>Providencia</taxon>
    </lineage>
</organism>
<gene>
    <name evidence="2" type="ORF">A3Q29_14220</name>
</gene>
<proteinExistence type="predicted"/>
<accession>A0A1S1HUB8</accession>
<sequence length="66" mass="7073">MVVGDINYGVITGAIIGVTVAVIASKNNCKNSCFSSEYLVSFRDFQPTSGILLASPVMLVFLLKIF</sequence>
<comment type="caution">
    <text evidence="2">The sequence shown here is derived from an EMBL/GenBank/DDBJ whole genome shotgun (WGS) entry which is preliminary data.</text>
</comment>
<keyword evidence="1" id="KW-1133">Transmembrane helix</keyword>
<keyword evidence="3" id="KW-1185">Reference proteome</keyword>
<keyword evidence="1" id="KW-0812">Transmembrane</keyword>
<dbReference type="EMBL" id="LVIE01000035">
    <property type="protein sequence ID" value="OHT25452.1"/>
    <property type="molecule type" value="Genomic_DNA"/>
</dbReference>
<keyword evidence="1" id="KW-0472">Membrane</keyword>
<name>A0A1S1HUB8_PROST</name>
<evidence type="ECO:0000313" key="3">
    <source>
        <dbReference type="Proteomes" id="UP000179588"/>
    </source>
</evidence>
<feature type="transmembrane region" description="Helical" evidence="1">
    <location>
        <begin position="45"/>
        <end position="63"/>
    </location>
</feature>
<dbReference type="Proteomes" id="UP000179588">
    <property type="component" value="Unassembled WGS sequence"/>
</dbReference>
<feature type="transmembrane region" description="Helical" evidence="1">
    <location>
        <begin position="6"/>
        <end position="24"/>
    </location>
</feature>
<reference evidence="2 3" key="1">
    <citation type="submission" date="2016-03" db="EMBL/GenBank/DDBJ databases">
        <title>Genome sequence of Providencia stuartii strain, isolated from the salivary glands of larval Lucilia sericata.</title>
        <authorList>
            <person name="Yuan Y."/>
            <person name="Zhang Y."/>
            <person name="Fu S."/>
            <person name="Crippen T.L."/>
            <person name="Visi D."/>
            <person name="Benbow M.E."/>
            <person name="Allen M."/>
            <person name="Tomberlin J.K."/>
            <person name="Sze S.-H."/>
            <person name="Tarone A.M."/>
        </authorList>
    </citation>
    <scope>NUCLEOTIDE SEQUENCE [LARGE SCALE GENOMIC DNA]</scope>
    <source>
        <strain evidence="2 3">Crippen</strain>
    </source>
</reference>